<reference evidence="7 8" key="1">
    <citation type="submission" date="2016-05" db="EMBL/GenBank/DDBJ databases">
        <title>Microbial solvent formation.</title>
        <authorList>
            <person name="Poehlein A."/>
            <person name="Montoya Solano J.D."/>
            <person name="Flitsch S."/>
            <person name="Krabben P."/>
            <person name="Duerre P."/>
            <person name="Daniel R."/>
        </authorList>
    </citation>
    <scope>NUCLEOTIDE SEQUENCE [LARGE SCALE GENOMIC DNA]</scope>
    <source>
        <strain evidence="7 8">DSM 53</strain>
    </source>
</reference>
<comment type="cofactor">
    <cofactor evidence="6">
        <name>Fe(2+)</name>
        <dbReference type="ChEBI" id="CHEBI:29033"/>
    </cofactor>
    <text evidence="6">Binds 1 Fe(2+) ion.</text>
</comment>
<dbReference type="NCBIfam" id="TIGR00079">
    <property type="entry name" value="pept_deformyl"/>
    <property type="match status" value="1"/>
</dbReference>
<dbReference type="InterPro" id="IPR036821">
    <property type="entry name" value="Peptide_deformylase_sf"/>
</dbReference>
<evidence type="ECO:0000256" key="4">
    <source>
        <dbReference type="ARBA" id="ARBA00022917"/>
    </source>
</evidence>
<comment type="caution">
    <text evidence="7">The sequence shown here is derived from an EMBL/GenBank/DDBJ whole genome shotgun (WGS) entry which is preliminary data.</text>
</comment>
<evidence type="ECO:0000256" key="5">
    <source>
        <dbReference type="ARBA" id="ARBA00023004"/>
    </source>
</evidence>
<gene>
    <name evidence="7" type="primary">def_1</name>
    <name evidence="6" type="synonym">def</name>
    <name evidence="7" type="ORF">CLBCK_43670</name>
</gene>
<protein>
    <recommendedName>
        <fullName evidence="6">Peptide deformylase</fullName>
        <shortName evidence="6">PDF</shortName>
        <ecNumber evidence="6">3.5.1.88</ecNumber>
    </recommendedName>
    <alternativeName>
        <fullName evidence="6">Polypeptide deformylase</fullName>
    </alternativeName>
</protein>
<dbReference type="Proteomes" id="UP000190973">
    <property type="component" value="Unassembled WGS sequence"/>
</dbReference>
<dbReference type="FunFam" id="3.90.45.10:FF:000005">
    <property type="entry name" value="Peptide deformylase"/>
    <property type="match status" value="1"/>
</dbReference>
<dbReference type="InterPro" id="IPR023635">
    <property type="entry name" value="Peptide_deformylase"/>
</dbReference>
<dbReference type="NCBIfam" id="NF001159">
    <property type="entry name" value="PRK00150.1-3"/>
    <property type="match status" value="1"/>
</dbReference>
<evidence type="ECO:0000256" key="1">
    <source>
        <dbReference type="ARBA" id="ARBA00010759"/>
    </source>
</evidence>
<comment type="catalytic activity">
    <reaction evidence="6">
        <text>N-terminal N-formyl-L-methionyl-[peptide] + H2O = N-terminal L-methionyl-[peptide] + formate</text>
        <dbReference type="Rhea" id="RHEA:24420"/>
        <dbReference type="Rhea" id="RHEA-COMP:10639"/>
        <dbReference type="Rhea" id="RHEA-COMP:10640"/>
        <dbReference type="ChEBI" id="CHEBI:15377"/>
        <dbReference type="ChEBI" id="CHEBI:15740"/>
        <dbReference type="ChEBI" id="CHEBI:49298"/>
        <dbReference type="ChEBI" id="CHEBI:64731"/>
        <dbReference type="EC" id="3.5.1.88"/>
    </reaction>
</comment>
<dbReference type="GO" id="GO:0046872">
    <property type="term" value="F:metal ion binding"/>
    <property type="evidence" value="ECO:0007669"/>
    <property type="project" value="UniProtKB-KW"/>
</dbReference>
<dbReference type="PANTHER" id="PTHR10458:SF22">
    <property type="entry name" value="PEPTIDE DEFORMYLASE"/>
    <property type="match status" value="1"/>
</dbReference>
<proteinExistence type="inferred from homology"/>
<evidence type="ECO:0000256" key="2">
    <source>
        <dbReference type="ARBA" id="ARBA00022723"/>
    </source>
</evidence>
<feature type="binding site" evidence="6">
    <location>
        <position position="88"/>
    </location>
    <ligand>
        <name>Fe cation</name>
        <dbReference type="ChEBI" id="CHEBI:24875"/>
    </ligand>
</feature>
<dbReference type="RefSeq" id="WP_077840596.1">
    <property type="nucleotide sequence ID" value="NZ_JABTAE010000001.1"/>
</dbReference>
<accession>A0A1S8RT17</accession>
<sequence>MALRNIRKYGDDVLRKKCREVDKIDARLLTLIEDMKETMYDADGVGLAAPQVGILKRLFVVDIGDGPLVFINPEIIETSGSQIDEEGCLSLPGETEEVMRPNYVRAKALNENGEEFEIEAEELLARAILHEYDHLNGTLFIDRVKGRGASKK</sequence>
<dbReference type="AlphaFoldDB" id="A0A1S8RT17"/>
<feature type="binding site" evidence="6">
    <location>
        <position position="134"/>
    </location>
    <ligand>
        <name>Fe cation</name>
        <dbReference type="ChEBI" id="CHEBI:24875"/>
    </ligand>
</feature>
<dbReference type="PANTHER" id="PTHR10458">
    <property type="entry name" value="PEPTIDE DEFORMYLASE"/>
    <property type="match status" value="1"/>
</dbReference>
<dbReference type="PRINTS" id="PR01576">
    <property type="entry name" value="PDEFORMYLASE"/>
</dbReference>
<evidence type="ECO:0000256" key="6">
    <source>
        <dbReference type="HAMAP-Rule" id="MF_00163"/>
    </source>
</evidence>
<evidence type="ECO:0000313" key="7">
    <source>
        <dbReference type="EMBL" id="OOM56215.1"/>
    </source>
</evidence>
<organism evidence="7 8">
    <name type="scientific">Clostridium beijerinckii</name>
    <name type="common">Clostridium MP</name>
    <dbReference type="NCBI Taxonomy" id="1520"/>
    <lineage>
        <taxon>Bacteria</taxon>
        <taxon>Bacillati</taxon>
        <taxon>Bacillota</taxon>
        <taxon>Clostridia</taxon>
        <taxon>Eubacteriales</taxon>
        <taxon>Clostridiaceae</taxon>
        <taxon>Clostridium</taxon>
    </lineage>
</organism>
<dbReference type="HAMAP" id="MF_00163">
    <property type="entry name" value="Pep_deformylase"/>
    <property type="match status" value="1"/>
</dbReference>
<keyword evidence="3 6" id="KW-0378">Hydrolase</keyword>
<dbReference type="Gene3D" id="3.90.45.10">
    <property type="entry name" value="Peptide deformylase"/>
    <property type="match status" value="1"/>
</dbReference>
<evidence type="ECO:0000313" key="8">
    <source>
        <dbReference type="Proteomes" id="UP000190973"/>
    </source>
</evidence>
<dbReference type="EC" id="3.5.1.88" evidence="6"/>
<feature type="binding site" evidence="6">
    <location>
        <position position="130"/>
    </location>
    <ligand>
        <name>Fe cation</name>
        <dbReference type="ChEBI" id="CHEBI:24875"/>
    </ligand>
</feature>
<dbReference type="CDD" id="cd00487">
    <property type="entry name" value="Pep_deformylase"/>
    <property type="match status" value="1"/>
</dbReference>
<dbReference type="GO" id="GO:0042586">
    <property type="term" value="F:peptide deformylase activity"/>
    <property type="evidence" value="ECO:0007669"/>
    <property type="project" value="UniProtKB-UniRule"/>
</dbReference>
<comment type="similarity">
    <text evidence="1 6">Belongs to the polypeptide deformylase family.</text>
</comment>
<name>A0A1S8RT17_CLOBE</name>
<dbReference type="SUPFAM" id="SSF56420">
    <property type="entry name" value="Peptide deformylase"/>
    <property type="match status" value="1"/>
</dbReference>
<dbReference type="PIRSF" id="PIRSF004749">
    <property type="entry name" value="Pep_def"/>
    <property type="match status" value="1"/>
</dbReference>
<dbReference type="Pfam" id="PF01327">
    <property type="entry name" value="Pep_deformylase"/>
    <property type="match status" value="1"/>
</dbReference>
<keyword evidence="5 6" id="KW-0408">Iron</keyword>
<dbReference type="EMBL" id="LZZI01000128">
    <property type="protein sequence ID" value="OOM56215.1"/>
    <property type="molecule type" value="Genomic_DNA"/>
</dbReference>
<keyword evidence="2 6" id="KW-0479">Metal-binding</keyword>
<keyword evidence="4 6" id="KW-0648">Protein biosynthesis</keyword>
<comment type="function">
    <text evidence="6">Removes the formyl group from the N-terminal Met of newly synthesized proteins. Requires at least a dipeptide for an efficient rate of reaction. N-terminal L-methionine is a prerequisite for activity but the enzyme has broad specificity at other positions.</text>
</comment>
<feature type="active site" evidence="6">
    <location>
        <position position="131"/>
    </location>
</feature>
<dbReference type="GO" id="GO:0006412">
    <property type="term" value="P:translation"/>
    <property type="evidence" value="ECO:0007669"/>
    <property type="project" value="UniProtKB-UniRule"/>
</dbReference>
<evidence type="ECO:0000256" key="3">
    <source>
        <dbReference type="ARBA" id="ARBA00022801"/>
    </source>
</evidence>